<dbReference type="PROSITE" id="PS50404">
    <property type="entry name" value="GST_NTER"/>
    <property type="match status" value="1"/>
</dbReference>
<dbReference type="InterPro" id="IPR050213">
    <property type="entry name" value="GST_superfamily"/>
</dbReference>
<reference evidence="9" key="2">
    <citation type="submission" date="2025-08" db="UniProtKB">
        <authorList>
            <consortium name="Ensembl"/>
        </authorList>
    </citation>
    <scope>IDENTIFICATION</scope>
</reference>
<dbReference type="PROSITE" id="PS50405">
    <property type="entry name" value="GST_CTER"/>
    <property type="match status" value="1"/>
</dbReference>
<accession>G3VS03</accession>
<feature type="domain" description="GST N-terminal" evidence="7">
    <location>
        <begin position="1"/>
        <end position="86"/>
    </location>
</feature>
<dbReference type="GeneTree" id="ENSGT00940000154679"/>
<keyword evidence="4" id="KW-0808">Transferase</keyword>
<dbReference type="InterPro" id="IPR003081">
    <property type="entry name" value="GST_mu"/>
</dbReference>
<dbReference type="GO" id="GO:0006749">
    <property type="term" value="P:glutathione metabolic process"/>
    <property type="evidence" value="ECO:0007669"/>
    <property type="project" value="TreeGrafter"/>
</dbReference>
<reference evidence="9" key="3">
    <citation type="submission" date="2025-09" db="UniProtKB">
        <authorList>
            <consortium name="Ensembl"/>
        </authorList>
    </citation>
    <scope>IDENTIFICATION</scope>
</reference>
<comment type="function">
    <text evidence="1">Conjugation of reduced glutathione to a wide number of exogenous and endogenous hydrophobic electrophiles.</text>
</comment>
<dbReference type="GeneID" id="100927430"/>
<dbReference type="InterPro" id="IPR010987">
    <property type="entry name" value="Glutathione-S-Trfase_C-like"/>
</dbReference>
<dbReference type="RefSeq" id="XP_003769787.1">
    <property type="nucleotide sequence ID" value="XM_003769739.3"/>
</dbReference>
<comment type="catalytic activity">
    <reaction evidence="5">
        <text>RX + glutathione = an S-substituted glutathione + a halide anion + H(+)</text>
        <dbReference type="Rhea" id="RHEA:16437"/>
        <dbReference type="ChEBI" id="CHEBI:15378"/>
        <dbReference type="ChEBI" id="CHEBI:16042"/>
        <dbReference type="ChEBI" id="CHEBI:17792"/>
        <dbReference type="ChEBI" id="CHEBI:57925"/>
        <dbReference type="ChEBI" id="CHEBI:90779"/>
        <dbReference type="EC" id="2.5.1.18"/>
    </reaction>
</comment>
<evidence type="ECO:0000313" key="10">
    <source>
        <dbReference type="Proteomes" id="UP000007648"/>
    </source>
</evidence>
<dbReference type="InterPro" id="IPR004046">
    <property type="entry name" value="GST_C"/>
</dbReference>
<dbReference type="SFLD" id="SFLDG01205">
    <property type="entry name" value="AMPS.1"/>
    <property type="match status" value="1"/>
</dbReference>
<dbReference type="Gene3D" id="3.40.30.10">
    <property type="entry name" value="Glutaredoxin"/>
    <property type="match status" value="1"/>
</dbReference>
<dbReference type="Pfam" id="PF14497">
    <property type="entry name" value="GST_C_3"/>
    <property type="match status" value="1"/>
</dbReference>
<reference evidence="9 10" key="1">
    <citation type="journal article" date="2011" name="Proc. Natl. Acad. Sci. U.S.A.">
        <title>Genetic diversity and population structure of the endangered marsupial Sarcophilus harrisii (Tasmanian devil).</title>
        <authorList>
            <person name="Miller W."/>
            <person name="Hayes V.M."/>
            <person name="Ratan A."/>
            <person name="Petersen D.C."/>
            <person name="Wittekindt N.E."/>
            <person name="Miller J."/>
            <person name="Walenz B."/>
            <person name="Knight J."/>
            <person name="Qi J."/>
            <person name="Zhao F."/>
            <person name="Wang Q."/>
            <person name="Bedoya-Reina O.C."/>
            <person name="Katiyar N."/>
            <person name="Tomsho L.P."/>
            <person name="Kasson L.M."/>
            <person name="Hardie R.A."/>
            <person name="Woodbridge P."/>
            <person name="Tindall E.A."/>
            <person name="Bertelsen M.F."/>
            <person name="Dixon D."/>
            <person name="Pyecroft S."/>
            <person name="Helgen K.M."/>
            <person name="Lesk A.M."/>
            <person name="Pringle T.H."/>
            <person name="Patterson N."/>
            <person name="Zhang Y."/>
            <person name="Kreiss A."/>
            <person name="Woods G.M."/>
            <person name="Jones M.E."/>
            <person name="Schuster S.C."/>
        </authorList>
    </citation>
    <scope>NUCLEOTIDE SEQUENCE [LARGE SCALE GENOMIC DNA]</scope>
</reference>
<dbReference type="PANTHER" id="PTHR11571:SF222">
    <property type="entry name" value="GLUTATHIONE TRANSFERASE"/>
    <property type="match status" value="1"/>
</dbReference>
<dbReference type="FunFam" id="1.20.1050.10:FF:000003">
    <property type="entry name" value="Glutathione S-transferase 2"/>
    <property type="match status" value="1"/>
</dbReference>
<evidence type="ECO:0000256" key="2">
    <source>
        <dbReference type="ARBA" id="ARBA00005861"/>
    </source>
</evidence>
<dbReference type="SUPFAM" id="SSF47616">
    <property type="entry name" value="GST C-terminal domain-like"/>
    <property type="match status" value="1"/>
</dbReference>
<dbReference type="OrthoDB" id="4951845at2759"/>
<name>G3VS03_SARHA</name>
<dbReference type="InterPro" id="IPR036282">
    <property type="entry name" value="Glutathione-S-Trfase_C_sf"/>
</dbReference>
<comment type="similarity">
    <text evidence="2">Belongs to the GST superfamily. Mu family.</text>
</comment>
<protein>
    <recommendedName>
        <fullName evidence="3">glutathione transferase</fullName>
        <ecNumber evidence="3">2.5.1.18</ecNumber>
    </recommendedName>
    <alternativeName>
        <fullName evidence="6">GST class-mu</fullName>
    </alternativeName>
</protein>
<evidence type="ECO:0000256" key="3">
    <source>
        <dbReference type="ARBA" id="ARBA00012452"/>
    </source>
</evidence>
<dbReference type="InParanoid" id="G3VS03"/>
<keyword evidence="10" id="KW-1185">Reference proteome</keyword>
<evidence type="ECO:0000256" key="4">
    <source>
        <dbReference type="ARBA" id="ARBA00022679"/>
    </source>
</evidence>
<evidence type="ECO:0000313" key="9">
    <source>
        <dbReference type="Ensembl" id="ENSSHAP00000005958.1"/>
    </source>
</evidence>
<dbReference type="SFLD" id="SFLDG00363">
    <property type="entry name" value="AMPS_(cytGST):_Alpha-__Mu-__Pi"/>
    <property type="match status" value="1"/>
</dbReference>
<dbReference type="FunFam" id="3.40.30.10:FF:000019">
    <property type="entry name" value="Glutathione S-transferase Mu"/>
    <property type="match status" value="1"/>
</dbReference>
<evidence type="ECO:0000259" key="7">
    <source>
        <dbReference type="PROSITE" id="PS50404"/>
    </source>
</evidence>
<dbReference type="AlphaFoldDB" id="G3VS03"/>
<dbReference type="GO" id="GO:0004364">
    <property type="term" value="F:glutathione transferase activity"/>
    <property type="evidence" value="ECO:0007669"/>
    <property type="project" value="UniProtKB-EC"/>
</dbReference>
<sequence>MILAYWEIRGIAHPIRLLLEYTGTPYKELLYNYEKCSDYDKNEWFKDRYTLGLDFPNLPYLIDGNTKITQSNAILRYIGRKHKMCGDTEEEKVRVDILESQAMDFRMQLVRVCHDPNFENLRLNYLQQLPKTLQLFSHFLGTRRWFAGKKMTFVDFSMYDILDLNCKFLPACLDLFPNLQEFLTRFEGLKKISAYMNSPRYLPKPVFLKMAKWGTQ</sequence>
<dbReference type="InterPro" id="IPR004045">
    <property type="entry name" value="Glutathione_S-Trfase_N"/>
</dbReference>
<dbReference type="STRING" id="9305.ENSSHAP00000005958"/>
<dbReference type="PANTHER" id="PTHR11571">
    <property type="entry name" value="GLUTATHIONE S-TRANSFERASE"/>
    <property type="match status" value="1"/>
</dbReference>
<dbReference type="eggNOG" id="KOG1695">
    <property type="taxonomic scope" value="Eukaryota"/>
</dbReference>
<dbReference type="OMA" id="PNFEEQR"/>
<dbReference type="InterPro" id="IPR036249">
    <property type="entry name" value="Thioredoxin-like_sf"/>
</dbReference>
<proteinExistence type="inferred from homology"/>
<dbReference type="InterPro" id="IPR040079">
    <property type="entry name" value="Glutathione_S-Trfase"/>
</dbReference>
<evidence type="ECO:0000259" key="8">
    <source>
        <dbReference type="PROSITE" id="PS50405"/>
    </source>
</evidence>
<organism evidence="9 10">
    <name type="scientific">Sarcophilus harrisii</name>
    <name type="common">Tasmanian devil</name>
    <name type="synonym">Sarcophilus laniarius</name>
    <dbReference type="NCBI Taxonomy" id="9305"/>
    <lineage>
        <taxon>Eukaryota</taxon>
        <taxon>Metazoa</taxon>
        <taxon>Chordata</taxon>
        <taxon>Craniata</taxon>
        <taxon>Vertebrata</taxon>
        <taxon>Euteleostomi</taxon>
        <taxon>Mammalia</taxon>
        <taxon>Metatheria</taxon>
        <taxon>Dasyuromorphia</taxon>
        <taxon>Dasyuridae</taxon>
        <taxon>Sarcophilus</taxon>
    </lineage>
</organism>
<dbReference type="Proteomes" id="UP000007648">
    <property type="component" value="Unassembled WGS sequence"/>
</dbReference>
<feature type="domain" description="GST C-terminal" evidence="8">
    <location>
        <begin position="88"/>
        <end position="207"/>
    </location>
</feature>
<evidence type="ECO:0000256" key="1">
    <source>
        <dbReference type="ARBA" id="ARBA00003701"/>
    </source>
</evidence>
<dbReference type="Ensembl" id="ENSSHAT00000006012.2">
    <property type="protein sequence ID" value="ENSSHAP00000005958.1"/>
    <property type="gene ID" value="ENSSHAG00000005192.2"/>
</dbReference>
<dbReference type="EC" id="2.5.1.18" evidence="3"/>
<dbReference type="Gene3D" id="1.20.1050.10">
    <property type="match status" value="1"/>
</dbReference>
<dbReference type="CDD" id="cd03075">
    <property type="entry name" value="GST_N_Mu"/>
    <property type="match status" value="1"/>
</dbReference>
<gene>
    <name evidence="9" type="primary">LOC100927430</name>
</gene>
<dbReference type="HOGENOM" id="CLU_039475_2_0_1"/>
<dbReference type="Pfam" id="PF02798">
    <property type="entry name" value="GST_N"/>
    <property type="match status" value="1"/>
</dbReference>
<dbReference type="SFLD" id="SFLDS00019">
    <property type="entry name" value="Glutathione_Transferase_(cytos"/>
    <property type="match status" value="1"/>
</dbReference>
<dbReference type="SUPFAM" id="SSF52833">
    <property type="entry name" value="Thioredoxin-like"/>
    <property type="match status" value="1"/>
</dbReference>
<evidence type="ECO:0000256" key="6">
    <source>
        <dbReference type="ARBA" id="ARBA00081375"/>
    </source>
</evidence>
<evidence type="ECO:0000256" key="5">
    <source>
        <dbReference type="ARBA" id="ARBA00047960"/>
    </source>
</evidence>
<dbReference type="PRINTS" id="PR01267">
    <property type="entry name" value="GSTRNSFRASEM"/>
</dbReference>
<dbReference type="KEGG" id="shr:100927430"/>